<feature type="compositionally biased region" description="Basic residues" evidence="11">
    <location>
        <begin position="755"/>
        <end position="766"/>
    </location>
</feature>
<keyword evidence="6 10" id="KW-0949">S-adenosyl-L-methionine</keyword>
<evidence type="ECO:0000256" key="2">
    <source>
        <dbReference type="ARBA" id="ARBA00007494"/>
    </source>
</evidence>
<dbReference type="InterPro" id="IPR011023">
    <property type="entry name" value="Nop2p"/>
</dbReference>
<evidence type="ECO:0000313" key="13">
    <source>
        <dbReference type="EMBL" id="KAH6695821.1"/>
    </source>
</evidence>
<feature type="compositionally biased region" description="Basic and acidic residues" evidence="11">
    <location>
        <begin position="658"/>
        <end position="694"/>
    </location>
</feature>
<evidence type="ECO:0000256" key="10">
    <source>
        <dbReference type="PROSITE-ProRule" id="PRU01023"/>
    </source>
</evidence>
<feature type="domain" description="SAM-dependent MTase RsmB/NOP-type" evidence="12">
    <location>
        <begin position="292"/>
        <end position="580"/>
    </location>
</feature>
<dbReference type="InterPro" id="IPR001678">
    <property type="entry name" value="MeTrfase_RsmB-F_NOP2_dom"/>
</dbReference>
<proteinExistence type="inferred from homology"/>
<dbReference type="PROSITE" id="PS01153">
    <property type="entry name" value="NOL1_NOP2_SUN"/>
    <property type="match status" value="1"/>
</dbReference>
<dbReference type="Gene3D" id="3.40.50.150">
    <property type="entry name" value="Vaccinia Virus protein VP39"/>
    <property type="match status" value="1"/>
</dbReference>
<feature type="binding site" evidence="10">
    <location>
        <position position="435"/>
    </location>
    <ligand>
        <name>S-adenosyl-L-methionine</name>
        <dbReference type="ChEBI" id="CHEBI:59789"/>
    </ligand>
</feature>
<feature type="binding site" evidence="10">
    <location>
        <position position="452"/>
    </location>
    <ligand>
        <name>S-adenosyl-L-methionine</name>
        <dbReference type="ChEBI" id="CHEBI:59789"/>
    </ligand>
</feature>
<dbReference type="InterPro" id="IPR023267">
    <property type="entry name" value="RCMT"/>
</dbReference>
<dbReference type="InterPro" id="IPR018314">
    <property type="entry name" value="RsmB/NOL1/NOP2-like_CS"/>
</dbReference>
<evidence type="ECO:0000256" key="9">
    <source>
        <dbReference type="ARBA" id="ARBA00082314"/>
    </source>
</evidence>
<dbReference type="FunFam" id="3.30.70.1170:FF:000001">
    <property type="entry name" value="Ribosomal RNA methyltransferase Nop2"/>
    <property type="match status" value="1"/>
</dbReference>
<keyword evidence="3" id="KW-0690">Ribosome biogenesis</keyword>
<evidence type="ECO:0000256" key="6">
    <source>
        <dbReference type="ARBA" id="ARBA00022691"/>
    </source>
</evidence>
<dbReference type="EMBL" id="JAGSXJ010000002">
    <property type="protein sequence ID" value="KAH6695821.1"/>
    <property type="molecule type" value="Genomic_DNA"/>
</dbReference>
<dbReference type="Pfam" id="PF01189">
    <property type="entry name" value="Methyltr_RsmB-F"/>
    <property type="match status" value="1"/>
</dbReference>
<organism evidence="13 14">
    <name type="scientific">Plectosphaerella plurivora</name>
    <dbReference type="NCBI Taxonomy" id="936078"/>
    <lineage>
        <taxon>Eukaryota</taxon>
        <taxon>Fungi</taxon>
        <taxon>Dikarya</taxon>
        <taxon>Ascomycota</taxon>
        <taxon>Pezizomycotina</taxon>
        <taxon>Sordariomycetes</taxon>
        <taxon>Hypocreomycetidae</taxon>
        <taxon>Glomerellales</taxon>
        <taxon>Plectosphaerellaceae</taxon>
        <taxon>Plectosphaerella</taxon>
    </lineage>
</organism>
<dbReference type="GO" id="GO:0003723">
    <property type="term" value="F:RNA binding"/>
    <property type="evidence" value="ECO:0007669"/>
    <property type="project" value="UniProtKB-UniRule"/>
</dbReference>
<reference evidence="13" key="1">
    <citation type="journal article" date="2021" name="Nat. Commun.">
        <title>Genetic determinants of endophytism in the Arabidopsis root mycobiome.</title>
        <authorList>
            <person name="Mesny F."/>
            <person name="Miyauchi S."/>
            <person name="Thiergart T."/>
            <person name="Pickel B."/>
            <person name="Atanasova L."/>
            <person name="Karlsson M."/>
            <person name="Huettel B."/>
            <person name="Barry K.W."/>
            <person name="Haridas S."/>
            <person name="Chen C."/>
            <person name="Bauer D."/>
            <person name="Andreopoulos W."/>
            <person name="Pangilinan J."/>
            <person name="LaButti K."/>
            <person name="Riley R."/>
            <person name="Lipzen A."/>
            <person name="Clum A."/>
            <person name="Drula E."/>
            <person name="Henrissat B."/>
            <person name="Kohler A."/>
            <person name="Grigoriev I.V."/>
            <person name="Martin F.M."/>
            <person name="Hacquard S."/>
        </authorList>
    </citation>
    <scope>NUCLEOTIDE SEQUENCE</scope>
    <source>
        <strain evidence="13">MPI-SDFR-AT-0117</strain>
    </source>
</reference>
<evidence type="ECO:0000256" key="7">
    <source>
        <dbReference type="ARBA" id="ARBA00022884"/>
    </source>
</evidence>
<keyword evidence="4 10" id="KW-0489">Methyltransferase</keyword>
<feature type="binding site" evidence="10">
    <location>
        <position position="408"/>
    </location>
    <ligand>
        <name>S-adenosyl-L-methionine</name>
        <dbReference type="ChEBI" id="CHEBI:59789"/>
    </ligand>
</feature>
<dbReference type="AlphaFoldDB" id="A0A9P9AF71"/>
<keyword evidence="8" id="KW-0539">Nucleus</keyword>
<sequence>MGVGRRMKKQGPPEPLSEAHYAKLKRKAGIPVEPAEAPEWKKRRTAKPQPAKANGAAAKPAAKKSKKPNGSRVVPEGAVVNKGGRGKAKVTKLADLSELDDDELKALDSDNSMPDSDSESDVEMLGDDFLGGSDDDSVVDSDIEDEPHGKHVFSEDEDSDGEEALTAANIEGLSRKIEQEAAEIAADDAAELEDMGMSTNIEGDRPHLLDDEGAETALSKATMMAPDLHVLRQRITDTVRVLQDFTKLGEDGKSRSDYTALLLRDVCTYYSYSPYLAEKFYNLFSPTEFLAFLDANESPRPVVIRTNTLKTSRRELAASLVNRGVVLEPVGKWSKVGLQVFESSVPLGATPEYLAGHYILMAASSFLPVMALDPQEGERCLDMASAPGGKVTFMSAMMKNKGLIVANDANKARSKGLIGNIHRMGCKNIIVSNYDAREFPKPLGGFDRVLLDAPCSGTGVIAKDPSVKTNKTETDFIQLPHLQKQLLLAAIDSVDHKSKTGGFICYSTCSVTVEENEQVVNYALSRRPNVKLVDTTIPFGKEGFTSYMGKTFDSSLKLTRRYYPHTYNVDGFFVAKFQKIGPTPPRATPGPADANRPKSKGTSSTTTIDGDEHDEPINKTPISGDEDETPVADDFGGFDEDEDEDYIVKAKRNAMRRRGLDPHALEREKYKTKPESDKESAAESSEPEKADKKEKKEKKKSKKADKKVAEPAEKVEAPAAEAETEAVPTPEKPAKAKKNKNKKAAEPIEAEKPVKSPKTKKNKKGGKSSSPGV</sequence>
<evidence type="ECO:0000256" key="1">
    <source>
        <dbReference type="ARBA" id="ARBA00004604"/>
    </source>
</evidence>
<dbReference type="OrthoDB" id="427002at2759"/>
<feature type="compositionally biased region" description="Acidic residues" evidence="11">
    <location>
        <begin position="116"/>
        <end position="126"/>
    </location>
</feature>
<feature type="compositionally biased region" description="Acidic residues" evidence="11">
    <location>
        <begin position="133"/>
        <end position="145"/>
    </location>
</feature>
<dbReference type="InterPro" id="IPR023273">
    <property type="entry name" value="RCMT_NOP2"/>
</dbReference>
<gene>
    <name evidence="13" type="ORF">F5X68DRAFT_147755</name>
</gene>
<evidence type="ECO:0000256" key="8">
    <source>
        <dbReference type="ARBA" id="ARBA00023242"/>
    </source>
</evidence>
<keyword evidence="7 10" id="KW-0694">RNA-binding</keyword>
<dbReference type="GO" id="GO:0000470">
    <property type="term" value="P:maturation of LSU-rRNA"/>
    <property type="evidence" value="ECO:0007669"/>
    <property type="project" value="TreeGrafter"/>
</dbReference>
<dbReference type="PROSITE" id="PS51686">
    <property type="entry name" value="SAM_MT_RSMB_NOP"/>
    <property type="match status" value="1"/>
</dbReference>
<evidence type="ECO:0000256" key="11">
    <source>
        <dbReference type="SAM" id="MobiDB-lite"/>
    </source>
</evidence>
<protein>
    <recommendedName>
        <fullName evidence="9">Nucleolar protein 2</fullName>
    </recommendedName>
</protein>
<feature type="region of interest" description="Disordered" evidence="11">
    <location>
        <begin position="1"/>
        <end position="162"/>
    </location>
</feature>
<comment type="caution">
    <text evidence="13">The sequence shown here is derived from an EMBL/GenBank/DDBJ whole genome shotgun (WGS) entry which is preliminary data.</text>
</comment>
<dbReference type="GO" id="GO:0070475">
    <property type="term" value="P:rRNA base methylation"/>
    <property type="evidence" value="ECO:0007669"/>
    <property type="project" value="TreeGrafter"/>
</dbReference>
<dbReference type="SUPFAM" id="SSF53335">
    <property type="entry name" value="S-adenosyl-L-methionine-dependent methyltransferases"/>
    <property type="match status" value="1"/>
</dbReference>
<dbReference type="NCBIfam" id="TIGR00446">
    <property type="entry name" value="nop2p"/>
    <property type="match status" value="1"/>
</dbReference>
<name>A0A9P9AF71_9PEZI</name>
<evidence type="ECO:0000313" key="14">
    <source>
        <dbReference type="Proteomes" id="UP000770015"/>
    </source>
</evidence>
<evidence type="ECO:0000256" key="4">
    <source>
        <dbReference type="ARBA" id="ARBA00022603"/>
    </source>
</evidence>
<accession>A0A9P9AF71</accession>
<evidence type="ECO:0000256" key="5">
    <source>
        <dbReference type="ARBA" id="ARBA00022679"/>
    </source>
</evidence>
<feature type="compositionally biased region" description="Basic and acidic residues" evidence="11">
    <location>
        <begin position="706"/>
        <end position="716"/>
    </location>
</feature>
<feature type="compositionally biased region" description="Basic residues" evidence="11">
    <location>
        <begin position="695"/>
        <end position="705"/>
    </location>
</feature>
<evidence type="ECO:0000256" key="3">
    <source>
        <dbReference type="ARBA" id="ARBA00022517"/>
    </source>
</evidence>
<dbReference type="InterPro" id="IPR049560">
    <property type="entry name" value="MeTrfase_RsmB-F_NOP2_cat"/>
</dbReference>
<feature type="compositionally biased region" description="Low complexity" evidence="11">
    <location>
        <begin position="717"/>
        <end position="729"/>
    </location>
</feature>
<comment type="similarity">
    <text evidence="2 10">Belongs to the class I-like SAM-binding methyltransferase superfamily. RsmB/NOP family.</text>
</comment>
<keyword evidence="14" id="KW-1185">Reference proteome</keyword>
<dbReference type="GO" id="GO:0009383">
    <property type="term" value="F:rRNA (cytosine-C5-)-methyltransferase activity"/>
    <property type="evidence" value="ECO:0007669"/>
    <property type="project" value="TreeGrafter"/>
</dbReference>
<feature type="active site" description="Nucleophile" evidence="10">
    <location>
        <position position="509"/>
    </location>
</feature>
<feature type="binding site" evidence="10">
    <location>
        <begin position="384"/>
        <end position="390"/>
    </location>
    <ligand>
        <name>S-adenosyl-L-methionine</name>
        <dbReference type="ChEBI" id="CHEBI:59789"/>
    </ligand>
</feature>
<keyword evidence="5 10" id="KW-0808">Transferase</keyword>
<evidence type="ECO:0000259" key="12">
    <source>
        <dbReference type="PROSITE" id="PS51686"/>
    </source>
</evidence>
<dbReference type="GO" id="GO:0005730">
    <property type="term" value="C:nucleolus"/>
    <property type="evidence" value="ECO:0007669"/>
    <property type="project" value="UniProtKB-SubCell"/>
</dbReference>
<feature type="compositionally biased region" description="Acidic residues" evidence="11">
    <location>
        <begin position="624"/>
        <end position="645"/>
    </location>
</feature>
<dbReference type="PRINTS" id="PR02012">
    <property type="entry name" value="RCMTNOP2"/>
</dbReference>
<dbReference type="InterPro" id="IPR029063">
    <property type="entry name" value="SAM-dependent_MTases_sf"/>
</dbReference>
<dbReference type="PANTHER" id="PTHR22807">
    <property type="entry name" value="NOP2 YEAST -RELATED NOL1/NOP2/FMU SUN DOMAIN-CONTAINING"/>
    <property type="match status" value="1"/>
</dbReference>
<feature type="region of interest" description="Disordered" evidence="11">
    <location>
        <begin position="580"/>
        <end position="773"/>
    </location>
</feature>
<dbReference type="PANTHER" id="PTHR22807:SF30">
    <property type="entry name" value="28S RRNA (CYTOSINE(4447)-C(5))-METHYLTRANSFERASE-RELATED"/>
    <property type="match status" value="1"/>
</dbReference>
<dbReference type="Proteomes" id="UP000770015">
    <property type="component" value="Unassembled WGS sequence"/>
</dbReference>
<dbReference type="Gene3D" id="3.30.70.1170">
    <property type="entry name" value="Sun protein, domain 3"/>
    <property type="match status" value="1"/>
</dbReference>
<feature type="compositionally biased region" description="Basic and acidic residues" evidence="11">
    <location>
        <begin position="743"/>
        <end position="754"/>
    </location>
</feature>
<comment type="subcellular location">
    <subcellularLocation>
        <location evidence="1">Nucleus</location>
        <location evidence="1">Nucleolus</location>
    </subcellularLocation>
</comment>
<dbReference type="PRINTS" id="PR02008">
    <property type="entry name" value="RCMTFAMILY"/>
</dbReference>
<feature type="compositionally biased region" description="Low complexity" evidence="11">
    <location>
        <begin position="47"/>
        <end position="60"/>
    </location>
</feature>